<dbReference type="InterPro" id="IPR007456">
    <property type="entry name" value="Smg"/>
</dbReference>
<reference key="1">
    <citation type="submission" date="2010-11" db="EMBL/GenBank/DDBJ databases">
        <title>The complete genome of chromosome of Calditerrivibrio nitroreducens DSM 19672.</title>
        <authorList>
            <consortium name="US DOE Joint Genome Institute (JGI-PGF)"/>
            <person name="Lucas S."/>
            <person name="Copeland A."/>
            <person name="Lapidus A."/>
            <person name="Bruce D."/>
            <person name="Goodwin L."/>
            <person name="Pitluck S."/>
            <person name="Kyrpides N."/>
            <person name="Mavromatis K."/>
            <person name="Ivanova N."/>
            <person name="Mikhailova N."/>
            <person name="Zeytun A."/>
            <person name="Brettin T."/>
            <person name="Detter J.C."/>
            <person name="Tapia R."/>
            <person name="Han C."/>
            <person name="Land M."/>
            <person name="Hauser L."/>
            <person name="Markowitz V."/>
            <person name="Cheng J.-F."/>
            <person name="Hugenholtz P."/>
            <person name="Woyke T."/>
            <person name="Wu D."/>
            <person name="Spring S."/>
            <person name="Schroeder M."/>
            <person name="Brambilla E."/>
            <person name="Klenk H.-P."/>
            <person name="Eisen J.A."/>
        </authorList>
    </citation>
    <scope>NUCLEOTIDE SEQUENCE [LARGE SCALE GENOMIC DNA]</scope>
    <source>
        <strain>DSM 19672</strain>
    </source>
</reference>
<dbReference type="HOGENOM" id="CLU_1851884_0_0_0"/>
<accession>E4TIA1</accession>
<keyword evidence="2" id="KW-1185">Reference proteome</keyword>
<dbReference type="KEGG" id="cni:Calni_1106"/>
<dbReference type="eggNOG" id="COG2922">
    <property type="taxonomic scope" value="Bacteria"/>
</dbReference>
<dbReference type="Proteomes" id="UP000007039">
    <property type="component" value="Chromosome"/>
</dbReference>
<dbReference type="RefSeq" id="WP_013451229.1">
    <property type="nucleotide sequence ID" value="NC_014758.1"/>
</dbReference>
<evidence type="ECO:0000313" key="2">
    <source>
        <dbReference type="Proteomes" id="UP000007039"/>
    </source>
</evidence>
<sequence>MDKIFIALNIIIDYIDSTKKLDEAEITNQLIDIGFGDHEIRQAMSIFEIQNFSGNPIYRTFTKKESSRLSNETMLFIQKLYLYGILEAELIEESIEKAIESSQNKVSIENFKNALLFTLLEARNLYFEQFETEEDFS</sequence>
<evidence type="ECO:0000313" key="1">
    <source>
        <dbReference type="EMBL" id="ADR19017.1"/>
    </source>
</evidence>
<dbReference type="EMBL" id="CP002347">
    <property type="protein sequence ID" value="ADR19017.1"/>
    <property type="molecule type" value="Genomic_DNA"/>
</dbReference>
<dbReference type="STRING" id="768670.Calni_1106"/>
<proteinExistence type="predicted"/>
<dbReference type="AlphaFoldDB" id="E4TIA1"/>
<organism evidence="1 2">
    <name type="scientific">Calditerrivibrio nitroreducens (strain DSM 19672 / NBRC 101217 / Yu37-1)</name>
    <dbReference type="NCBI Taxonomy" id="768670"/>
    <lineage>
        <taxon>Bacteria</taxon>
        <taxon>Pseudomonadati</taxon>
        <taxon>Deferribacterota</taxon>
        <taxon>Deferribacteres</taxon>
        <taxon>Deferribacterales</taxon>
        <taxon>Calditerrivibrionaceae</taxon>
    </lineage>
</organism>
<reference evidence="1 2" key="2">
    <citation type="journal article" date="2011" name="Stand. Genomic Sci.">
        <title>Complete genome sequence of Calditerrivibrio nitroreducens type strain (Yu37-1).</title>
        <authorList>
            <person name="Pitluck S."/>
            <person name="Sikorski J."/>
            <person name="Zeytun A."/>
            <person name="Lapidus A."/>
            <person name="Nolan M."/>
            <person name="Lucas S."/>
            <person name="Hammon N."/>
            <person name="Deshpande S."/>
            <person name="Cheng J.F."/>
            <person name="Tapia R."/>
            <person name="Han C."/>
            <person name="Goodwin L."/>
            <person name="Liolios K."/>
            <person name="Pagani I."/>
            <person name="Ivanova N."/>
            <person name="Mavromatis K."/>
            <person name="Pati A."/>
            <person name="Chen A."/>
            <person name="Palaniappan K."/>
            <person name="Hauser L."/>
            <person name="Chang Y.J."/>
            <person name="Jeffries C.D."/>
            <person name="Detter J.C."/>
            <person name="Brambilla E."/>
            <person name="Djao O.D."/>
            <person name="Rohde M."/>
            <person name="Spring S."/>
            <person name="Goker M."/>
            <person name="Woyke T."/>
            <person name="Bristow J."/>
            <person name="Eisen J.A."/>
            <person name="Markowitz V."/>
            <person name="Hugenholtz P."/>
            <person name="Kyrpides N.C."/>
            <person name="Klenk H.P."/>
            <person name="Land M."/>
        </authorList>
    </citation>
    <scope>NUCLEOTIDE SEQUENCE [LARGE SCALE GENOMIC DNA]</scope>
    <source>
        <strain evidence="2">DSM 19672 / NBRC 101217 / Yu37-1</strain>
    </source>
</reference>
<evidence type="ECO:0008006" key="3">
    <source>
        <dbReference type="Google" id="ProtNLM"/>
    </source>
</evidence>
<protein>
    <recommendedName>
        <fullName evidence="3">DUF494 domain-containing protein</fullName>
    </recommendedName>
</protein>
<gene>
    <name evidence="1" type="ordered locus">Calni_1106</name>
</gene>
<name>E4TIA1_CALNY</name>
<dbReference type="OrthoDB" id="9793712at2"/>
<dbReference type="Pfam" id="PF04361">
    <property type="entry name" value="DUF494"/>
    <property type="match status" value="1"/>
</dbReference>